<dbReference type="RefSeq" id="WP_137685217.1">
    <property type="nucleotide sequence ID" value="NZ_BIXZ01000010.1"/>
</dbReference>
<name>A0A4C2ET81_9EURY</name>
<dbReference type="AlphaFoldDB" id="A0A4C2ET81"/>
<evidence type="ECO:0000313" key="2">
    <source>
        <dbReference type="Proteomes" id="UP000304382"/>
    </source>
</evidence>
<dbReference type="EMBL" id="BIXZ01000010">
    <property type="protein sequence ID" value="GCF15803.1"/>
    <property type="molecule type" value="Genomic_DNA"/>
</dbReference>
<gene>
    <name evidence="1" type="ORF">Harman_37380</name>
</gene>
<reference evidence="1 2" key="1">
    <citation type="submission" date="2019-02" db="EMBL/GenBank/DDBJ databases">
        <title>Haloarcula mannanilyticum sp. nov., a mannan degrading haloarchaeon isolated from commercial salt.</title>
        <authorList>
            <person name="Enomoto S."/>
            <person name="Shimane Y."/>
            <person name="Kamekura M."/>
            <person name="Ito T."/>
            <person name="Moriya O."/>
            <person name="Ihara K."/>
            <person name="Takahashi-Ando N."/>
            <person name="Fukushima Y."/>
            <person name="Yoshida Y."/>
            <person name="Usama R."/>
            <person name="Takai K."/>
            <person name="Minegishi H."/>
        </authorList>
    </citation>
    <scope>NUCLEOTIDE SEQUENCE [LARGE SCALE GENOMIC DNA]</scope>
    <source>
        <strain evidence="1 2">MD130-1</strain>
    </source>
</reference>
<evidence type="ECO:0000313" key="1">
    <source>
        <dbReference type="EMBL" id="GCF15803.1"/>
    </source>
</evidence>
<dbReference type="OrthoDB" id="306178at2157"/>
<organism evidence="1 2">
    <name type="scientific">Haloarcula mannanilytica</name>
    <dbReference type="NCBI Taxonomy" id="2509225"/>
    <lineage>
        <taxon>Archaea</taxon>
        <taxon>Methanobacteriati</taxon>
        <taxon>Methanobacteriota</taxon>
        <taxon>Stenosarchaea group</taxon>
        <taxon>Halobacteria</taxon>
        <taxon>Halobacteriales</taxon>
        <taxon>Haloarculaceae</taxon>
        <taxon>Haloarcula</taxon>
    </lineage>
</organism>
<accession>A0A4C2ET81</accession>
<proteinExistence type="predicted"/>
<keyword evidence="2" id="KW-1185">Reference proteome</keyword>
<dbReference type="Proteomes" id="UP000304382">
    <property type="component" value="Unassembled WGS sequence"/>
</dbReference>
<comment type="caution">
    <text evidence="1">The sequence shown here is derived from an EMBL/GenBank/DDBJ whole genome shotgun (WGS) entry which is preliminary data.</text>
</comment>
<protein>
    <submittedName>
        <fullName evidence="1">Uncharacterized protein</fullName>
    </submittedName>
</protein>
<sequence length="103" mass="11925">MRLSIRVIDQEENEQTISGVKRDDWESMNDPCPECGGLEFNHFSVSGGHYGARDSAVVMRSDFWDAEQSLFTRCRECREILYKHPAFELLFPSDDSEKISLDF</sequence>